<dbReference type="AlphaFoldDB" id="A0A1F4VZE0"/>
<comment type="similarity">
    <text evidence="1 10">Belongs to the class-I aminoacyl-tRNA synthetase family.</text>
</comment>
<keyword evidence="4 10" id="KW-0547">Nucleotide-binding</keyword>
<dbReference type="InterPro" id="IPR002305">
    <property type="entry name" value="aa-tRNA-synth_Ic"/>
</dbReference>
<dbReference type="PANTHER" id="PTHR43766:SF1">
    <property type="entry name" value="TRYPTOPHAN--TRNA LIGASE, MITOCHONDRIAL"/>
    <property type="match status" value="1"/>
</dbReference>
<dbReference type="Pfam" id="PF00579">
    <property type="entry name" value="tRNA-synt_1b"/>
    <property type="match status" value="1"/>
</dbReference>
<evidence type="ECO:0000256" key="4">
    <source>
        <dbReference type="ARBA" id="ARBA00022741"/>
    </source>
</evidence>
<evidence type="ECO:0000256" key="10">
    <source>
        <dbReference type="RuleBase" id="RU363036"/>
    </source>
</evidence>
<gene>
    <name evidence="11" type="ORF">A2890_00785</name>
</gene>
<dbReference type="EMBL" id="MEVL01000008">
    <property type="protein sequence ID" value="OGC62522.1"/>
    <property type="molecule type" value="Genomic_DNA"/>
</dbReference>
<evidence type="ECO:0000256" key="9">
    <source>
        <dbReference type="NCBIfam" id="TIGR00233"/>
    </source>
</evidence>
<dbReference type="InterPro" id="IPR050203">
    <property type="entry name" value="Trp-tRNA_synthetase"/>
</dbReference>
<dbReference type="InterPro" id="IPR002306">
    <property type="entry name" value="Trp-tRNA-ligase"/>
</dbReference>
<dbReference type="STRING" id="1802628.A2890_00785"/>
<accession>A0A1F4VZE0</accession>
<dbReference type="FunFam" id="1.10.240.10:FF:000005">
    <property type="entry name" value="Tryptophan--tRNA ligase"/>
    <property type="match status" value="1"/>
</dbReference>
<dbReference type="GO" id="GO:0005524">
    <property type="term" value="F:ATP binding"/>
    <property type="evidence" value="ECO:0007669"/>
    <property type="project" value="UniProtKB-KW"/>
</dbReference>
<dbReference type="InterPro" id="IPR001412">
    <property type="entry name" value="aa-tRNA-synth_I_CS"/>
</dbReference>
<name>A0A1F4VZE0_UNCKA</name>
<protein>
    <recommendedName>
        <fullName evidence="2 9">Tryptophan--tRNA ligase</fullName>
        <ecNumber evidence="2 9">6.1.1.2</ecNumber>
    </recommendedName>
</protein>
<dbReference type="PANTHER" id="PTHR43766">
    <property type="entry name" value="TRYPTOPHAN--TRNA LIGASE, MITOCHONDRIAL"/>
    <property type="match status" value="1"/>
</dbReference>
<comment type="catalytic activity">
    <reaction evidence="8">
        <text>tRNA(Trp) + L-tryptophan + ATP = L-tryptophyl-tRNA(Trp) + AMP + diphosphate + H(+)</text>
        <dbReference type="Rhea" id="RHEA:24080"/>
        <dbReference type="Rhea" id="RHEA-COMP:9671"/>
        <dbReference type="Rhea" id="RHEA-COMP:9705"/>
        <dbReference type="ChEBI" id="CHEBI:15378"/>
        <dbReference type="ChEBI" id="CHEBI:30616"/>
        <dbReference type="ChEBI" id="CHEBI:33019"/>
        <dbReference type="ChEBI" id="CHEBI:57912"/>
        <dbReference type="ChEBI" id="CHEBI:78442"/>
        <dbReference type="ChEBI" id="CHEBI:78535"/>
        <dbReference type="ChEBI" id="CHEBI:456215"/>
        <dbReference type="EC" id="6.1.1.2"/>
    </reaction>
</comment>
<evidence type="ECO:0000256" key="1">
    <source>
        <dbReference type="ARBA" id="ARBA00005594"/>
    </source>
</evidence>
<dbReference type="Gene3D" id="1.10.240.10">
    <property type="entry name" value="Tyrosyl-Transfer RNA Synthetase"/>
    <property type="match status" value="1"/>
</dbReference>
<evidence type="ECO:0000256" key="5">
    <source>
        <dbReference type="ARBA" id="ARBA00022840"/>
    </source>
</evidence>
<proteinExistence type="inferred from homology"/>
<dbReference type="Proteomes" id="UP000176967">
    <property type="component" value="Unassembled WGS sequence"/>
</dbReference>
<reference evidence="11 12" key="1">
    <citation type="journal article" date="2016" name="Nat. Commun.">
        <title>Thousands of microbial genomes shed light on interconnected biogeochemical processes in an aquifer system.</title>
        <authorList>
            <person name="Anantharaman K."/>
            <person name="Brown C.T."/>
            <person name="Hug L.A."/>
            <person name="Sharon I."/>
            <person name="Castelle C.J."/>
            <person name="Probst A.J."/>
            <person name="Thomas B.C."/>
            <person name="Singh A."/>
            <person name="Wilkins M.J."/>
            <person name="Karaoz U."/>
            <person name="Brodie E.L."/>
            <person name="Williams K.H."/>
            <person name="Hubbard S.S."/>
            <person name="Banfield J.F."/>
        </authorList>
    </citation>
    <scope>NUCLEOTIDE SEQUENCE [LARGE SCALE GENOMIC DNA]</scope>
</reference>
<dbReference type="PROSITE" id="PS00178">
    <property type="entry name" value="AA_TRNA_LIGASE_I"/>
    <property type="match status" value="1"/>
</dbReference>
<dbReference type="SUPFAM" id="SSF52374">
    <property type="entry name" value="Nucleotidylyl transferase"/>
    <property type="match status" value="1"/>
</dbReference>
<keyword evidence="7 10" id="KW-0030">Aminoacyl-tRNA synthetase</keyword>
<dbReference type="CDD" id="cd00806">
    <property type="entry name" value="TrpRS_core"/>
    <property type="match status" value="1"/>
</dbReference>
<dbReference type="EC" id="6.1.1.2" evidence="2 9"/>
<keyword evidence="3 10" id="KW-0436">Ligase</keyword>
<keyword evidence="6 10" id="KW-0648">Protein biosynthesis</keyword>
<dbReference type="GO" id="GO:0004830">
    <property type="term" value="F:tryptophan-tRNA ligase activity"/>
    <property type="evidence" value="ECO:0007669"/>
    <property type="project" value="UniProtKB-UniRule"/>
</dbReference>
<dbReference type="GO" id="GO:0006436">
    <property type="term" value="P:tryptophanyl-tRNA aminoacylation"/>
    <property type="evidence" value="ECO:0007669"/>
    <property type="project" value="UniProtKB-UniRule"/>
</dbReference>
<organism evidence="11 12">
    <name type="scientific">candidate division WWE3 bacterium RIFCSPLOWO2_01_FULL_53_14</name>
    <dbReference type="NCBI Taxonomy" id="1802628"/>
    <lineage>
        <taxon>Bacteria</taxon>
        <taxon>Katanobacteria</taxon>
    </lineage>
</organism>
<comment type="caution">
    <text evidence="11">The sequence shown here is derived from an EMBL/GenBank/DDBJ whole genome shotgun (WGS) entry which is preliminary data.</text>
</comment>
<dbReference type="PRINTS" id="PR01039">
    <property type="entry name" value="TRNASYNTHTRP"/>
</dbReference>
<dbReference type="NCBIfam" id="TIGR00233">
    <property type="entry name" value="trpS"/>
    <property type="match status" value="1"/>
</dbReference>
<evidence type="ECO:0000256" key="3">
    <source>
        <dbReference type="ARBA" id="ARBA00022598"/>
    </source>
</evidence>
<evidence type="ECO:0000256" key="8">
    <source>
        <dbReference type="ARBA" id="ARBA00049929"/>
    </source>
</evidence>
<keyword evidence="5 10" id="KW-0067">ATP-binding</keyword>
<evidence type="ECO:0000256" key="7">
    <source>
        <dbReference type="ARBA" id="ARBA00023146"/>
    </source>
</evidence>
<evidence type="ECO:0000313" key="11">
    <source>
        <dbReference type="EMBL" id="OGC62522.1"/>
    </source>
</evidence>
<dbReference type="Gene3D" id="3.40.50.620">
    <property type="entry name" value="HUPs"/>
    <property type="match status" value="1"/>
</dbReference>
<dbReference type="GO" id="GO:0005829">
    <property type="term" value="C:cytosol"/>
    <property type="evidence" value="ECO:0007669"/>
    <property type="project" value="TreeGrafter"/>
</dbReference>
<dbReference type="InterPro" id="IPR014729">
    <property type="entry name" value="Rossmann-like_a/b/a_fold"/>
</dbReference>
<evidence type="ECO:0000256" key="6">
    <source>
        <dbReference type="ARBA" id="ARBA00022917"/>
    </source>
</evidence>
<evidence type="ECO:0000256" key="2">
    <source>
        <dbReference type="ARBA" id="ARBA00013161"/>
    </source>
</evidence>
<evidence type="ECO:0000313" key="12">
    <source>
        <dbReference type="Proteomes" id="UP000176967"/>
    </source>
</evidence>
<sequence>MDKKRVLTGDRPTGPLHLGHYVGSLKARLELQDQAEVFVLIADYHTLTRGISKDKTGQIEENTRELMLDYLSVGLDPKKITFYRQSDVPQVAELALLFGMLVTVPRLSRVPTLKEVMRDEKIENPSFGLLGYPVLQAADIALVKGELVPVGKDQASHLEVTREIIRRFNSEFGEVFPEPEALIRGEVLPGTDGKAKMSKSLGNAILLSDDEKTVQEKVSGMYTDPSRVHPTDPGHIEDNPVFTYLDAFAKNHVEVEGLKERYQKGTVGDVEVKKYLAKILNEFLGPIRERRQEFAKNANLDGILEDGKKKVLPIAQETLAQARKAIKIE</sequence>